<keyword evidence="2 3" id="KW-0274">FAD</keyword>
<dbReference type="Gene3D" id="1.25.40.80">
    <property type="match status" value="1"/>
</dbReference>
<dbReference type="SUPFAM" id="SSF48173">
    <property type="entry name" value="Cryptochrome/photolyase FAD-binding domain"/>
    <property type="match status" value="1"/>
</dbReference>
<keyword evidence="6" id="KW-1185">Reference proteome</keyword>
<dbReference type="Gene3D" id="1.10.579.10">
    <property type="entry name" value="DNA Cyclobutane Dipyrimidine Photolyase, subunit A, domain 3"/>
    <property type="match status" value="1"/>
</dbReference>
<keyword evidence="1 3" id="KW-0285">Flavoprotein</keyword>
<evidence type="ECO:0000256" key="3">
    <source>
        <dbReference type="PIRSR" id="PIRSR602081-1"/>
    </source>
</evidence>
<name>A0A7G5IFL0_9SPHN</name>
<sequence>MTFALTRAAALERLAAFLPHAGRAYAGTRNLDRGPGKRSNVSELSPAIRRRLITEEEVAKAAHAAHGHTAEKFIAEVCWRSYWRGWLEARPSVWQDYLTQVAAADLDLSRDAGLRTAYADAVNGRTGIDAFDGWARELTDTGYLHNHARMSFASIWIFTLRLPWALGAAHFYRHLLDACPASNTLGWRWVAGLQTPGKTYLARAAIIRDTSCGRFRVEASLATSAPPLAGPPHPAPIPPSRLSPPDPAARTLVWITSEDCTPETLDFGISPLAIVAVDSIGGDPADAKRAAADSALADACIRAEAHFQAPVTRLPEAALLDALDDAATAARATQIVTPYAPVGPVADRIASLTDPLARRGIALRRVLRPWDARAWPHATRGFFAFKPVIPSLLA</sequence>
<dbReference type="RefSeq" id="WP_182294997.1">
    <property type="nucleotide sequence ID" value="NZ_CP059851.1"/>
</dbReference>
<proteinExistence type="predicted"/>
<reference evidence="5 6" key="1">
    <citation type="submission" date="2020-07" db="EMBL/GenBank/DDBJ databases">
        <title>Complete genome sequence for Sandaracinobacter sp. M6.</title>
        <authorList>
            <person name="Tang Y."/>
            <person name="Liu Q."/>
            <person name="Guo Z."/>
            <person name="Lei P."/>
            <person name="Huang B."/>
        </authorList>
    </citation>
    <scope>NUCLEOTIDE SEQUENCE [LARGE SCALE GENOMIC DNA]</scope>
    <source>
        <strain evidence="5 6">M6</strain>
    </source>
</reference>
<feature type="domain" description="Cryptochrome/DNA photolyase FAD-binding" evidence="4">
    <location>
        <begin position="73"/>
        <end position="200"/>
    </location>
</feature>
<dbReference type="Pfam" id="PF03441">
    <property type="entry name" value="FAD_binding_7"/>
    <property type="match status" value="1"/>
</dbReference>
<protein>
    <recommendedName>
        <fullName evidence="4">Cryptochrome/DNA photolyase FAD-binding domain-containing protein</fullName>
    </recommendedName>
</protein>
<comment type="cofactor">
    <cofactor evidence="3">
        <name>FAD</name>
        <dbReference type="ChEBI" id="CHEBI:57692"/>
    </cofactor>
    <text evidence="3">Binds 1 FAD per subunit.</text>
</comment>
<accession>A0A7G5IFL0</accession>
<dbReference type="InterPro" id="IPR002081">
    <property type="entry name" value="Cryptochrome/DNA_photolyase_1"/>
</dbReference>
<dbReference type="EMBL" id="CP059851">
    <property type="protein sequence ID" value="QMW22152.1"/>
    <property type="molecule type" value="Genomic_DNA"/>
</dbReference>
<dbReference type="KEGG" id="sand:H3309_12355"/>
<dbReference type="PANTHER" id="PTHR11455">
    <property type="entry name" value="CRYPTOCHROME"/>
    <property type="match status" value="1"/>
</dbReference>
<evidence type="ECO:0000313" key="5">
    <source>
        <dbReference type="EMBL" id="QMW22152.1"/>
    </source>
</evidence>
<dbReference type="InterPro" id="IPR036134">
    <property type="entry name" value="Crypto/Photolyase_FAD-like_sf"/>
</dbReference>
<dbReference type="GO" id="GO:0003904">
    <property type="term" value="F:deoxyribodipyrimidine photo-lyase activity"/>
    <property type="evidence" value="ECO:0007669"/>
    <property type="project" value="TreeGrafter"/>
</dbReference>
<dbReference type="GO" id="GO:0003677">
    <property type="term" value="F:DNA binding"/>
    <property type="evidence" value="ECO:0007669"/>
    <property type="project" value="TreeGrafter"/>
</dbReference>
<dbReference type="Proteomes" id="UP000515292">
    <property type="component" value="Chromosome"/>
</dbReference>
<dbReference type="GO" id="GO:0071949">
    <property type="term" value="F:FAD binding"/>
    <property type="evidence" value="ECO:0007669"/>
    <property type="project" value="TreeGrafter"/>
</dbReference>
<evidence type="ECO:0000313" key="6">
    <source>
        <dbReference type="Proteomes" id="UP000515292"/>
    </source>
</evidence>
<dbReference type="AlphaFoldDB" id="A0A7G5IFL0"/>
<dbReference type="PANTHER" id="PTHR11455:SF9">
    <property type="entry name" value="CRYPTOCHROME CIRCADIAN CLOCK 5 ISOFORM X1"/>
    <property type="match status" value="1"/>
</dbReference>
<dbReference type="GO" id="GO:0009416">
    <property type="term" value="P:response to light stimulus"/>
    <property type="evidence" value="ECO:0007669"/>
    <property type="project" value="TreeGrafter"/>
</dbReference>
<organism evidence="5 6">
    <name type="scientific">Sandaracinobacteroides saxicola</name>
    <dbReference type="NCBI Taxonomy" id="2759707"/>
    <lineage>
        <taxon>Bacteria</taxon>
        <taxon>Pseudomonadati</taxon>
        <taxon>Pseudomonadota</taxon>
        <taxon>Alphaproteobacteria</taxon>
        <taxon>Sphingomonadales</taxon>
        <taxon>Sphingosinicellaceae</taxon>
        <taxon>Sandaracinobacteroides</taxon>
    </lineage>
</organism>
<evidence type="ECO:0000256" key="2">
    <source>
        <dbReference type="ARBA" id="ARBA00022827"/>
    </source>
</evidence>
<gene>
    <name evidence="5" type="ORF">H3309_12355</name>
</gene>
<evidence type="ECO:0000259" key="4">
    <source>
        <dbReference type="Pfam" id="PF03441"/>
    </source>
</evidence>
<evidence type="ECO:0000256" key="1">
    <source>
        <dbReference type="ARBA" id="ARBA00022630"/>
    </source>
</evidence>
<dbReference type="InterPro" id="IPR005101">
    <property type="entry name" value="Cryptochr/Photolyase_FAD-bd"/>
</dbReference>
<feature type="binding site" evidence="3">
    <location>
        <position position="73"/>
    </location>
    <ligand>
        <name>FAD</name>
        <dbReference type="ChEBI" id="CHEBI:57692"/>
    </ligand>
</feature>
<feature type="binding site" evidence="3">
    <location>
        <position position="25"/>
    </location>
    <ligand>
        <name>FAD</name>
        <dbReference type="ChEBI" id="CHEBI:57692"/>
    </ligand>
</feature>